<keyword evidence="1" id="KW-1133">Transmembrane helix</keyword>
<dbReference type="EMBL" id="VTPC01068498">
    <property type="protein sequence ID" value="KAF2889296.1"/>
    <property type="molecule type" value="Genomic_DNA"/>
</dbReference>
<dbReference type="OrthoDB" id="118951at2759"/>
<feature type="non-terminal residue" evidence="2">
    <location>
        <position position="89"/>
    </location>
</feature>
<feature type="transmembrane region" description="Helical" evidence="1">
    <location>
        <begin position="61"/>
        <end position="83"/>
    </location>
</feature>
<comment type="caution">
    <text evidence="2">The sequence shown here is derived from an EMBL/GenBank/DDBJ whole genome shotgun (WGS) entry which is preliminary data.</text>
</comment>
<organism evidence="2 3">
    <name type="scientific">Ignelater luminosus</name>
    <name type="common">Cucubano</name>
    <name type="synonym">Pyrophorus luminosus</name>
    <dbReference type="NCBI Taxonomy" id="2038154"/>
    <lineage>
        <taxon>Eukaryota</taxon>
        <taxon>Metazoa</taxon>
        <taxon>Ecdysozoa</taxon>
        <taxon>Arthropoda</taxon>
        <taxon>Hexapoda</taxon>
        <taxon>Insecta</taxon>
        <taxon>Pterygota</taxon>
        <taxon>Neoptera</taxon>
        <taxon>Endopterygota</taxon>
        <taxon>Coleoptera</taxon>
        <taxon>Polyphaga</taxon>
        <taxon>Elateriformia</taxon>
        <taxon>Elateroidea</taxon>
        <taxon>Elateridae</taxon>
        <taxon>Agrypninae</taxon>
        <taxon>Pyrophorini</taxon>
        <taxon>Ignelater</taxon>
    </lineage>
</organism>
<dbReference type="Proteomes" id="UP000801492">
    <property type="component" value="Unassembled WGS sequence"/>
</dbReference>
<keyword evidence="3" id="KW-1185">Reference proteome</keyword>
<protein>
    <submittedName>
        <fullName evidence="2">Uncharacterized protein</fullName>
    </submittedName>
</protein>
<gene>
    <name evidence="2" type="ORF">ILUMI_16877</name>
</gene>
<feature type="non-terminal residue" evidence="2">
    <location>
        <position position="1"/>
    </location>
</feature>
<sequence>AAERTGTGIGTGGVNLATCLPSACSATEIEEIYGKLNVPLKFKESLCQTKADKLELDGGDIAMISFLSIVCFLMIASTAYDVIMMYLKK</sequence>
<evidence type="ECO:0000313" key="3">
    <source>
        <dbReference type="Proteomes" id="UP000801492"/>
    </source>
</evidence>
<proteinExistence type="predicted"/>
<name>A0A8K0CPE8_IGNLU</name>
<reference evidence="2" key="1">
    <citation type="submission" date="2019-08" db="EMBL/GenBank/DDBJ databases">
        <title>The genome of the North American firefly Photinus pyralis.</title>
        <authorList>
            <consortium name="Photinus pyralis genome working group"/>
            <person name="Fallon T.R."/>
            <person name="Sander Lower S.E."/>
            <person name="Weng J.-K."/>
        </authorList>
    </citation>
    <scope>NUCLEOTIDE SEQUENCE</scope>
    <source>
        <strain evidence="2">TRF0915ILg1</strain>
        <tissue evidence="2">Whole body</tissue>
    </source>
</reference>
<accession>A0A8K0CPE8</accession>
<evidence type="ECO:0000256" key="1">
    <source>
        <dbReference type="SAM" id="Phobius"/>
    </source>
</evidence>
<dbReference type="AlphaFoldDB" id="A0A8K0CPE8"/>
<keyword evidence="1" id="KW-0812">Transmembrane</keyword>
<keyword evidence="1" id="KW-0472">Membrane</keyword>
<evidence type="ECO:0000313" key="2">
    <source>
        <dbReference type="EMBL" id="KAF2889296.1"/>
    </source>
</evidence>